<dbReference type="Pfam" id="PF01882">
    <property type="entry name" value="DUF58"/>
    <property type="match status" value="1"/>
</dbReference>
<dbReference type="Proteomes" id="UP000280861">
    <property type="component" value="Unassembled WGS sequence"/>
</dbReference>
<organism evidence="2 3">
    <name type="scientific">Arthrobacter ulcerisalmonis</name>
    <dbReference type="NCBI Taxonomy" id="2483813"/>
    <lineage>
        <taxon>Bacteria</taxon>
        <taxon>Bacillati</taxon>
        <taxon>Actinomycetota</taxon>
        <taxon>Actinomycetes</taxon>
        <taxon>Micrococcales</taxon>
        <taxon>Micrococcaceae</taxon>
        <taxon>Arthrobacter</taxon>
    </lineage>
</organism>
<dbReference type="PANTHER" id="PTHR33608">
    <property type="entry name" value="BLL2464 PROTEIN"/>
    <property type="match status" value="1"/>
</dbReference>
<feature type="domain" description="DUF58" evidence="1">
    <location>
        <begin position="41"/>
        <end position="212"/>
    </location>
</feature>
<keyword evidence="3" id="KW-1185">Reference proteome</keyword>
<accession>A0A3P5XED5</accession>
<sequence length="311" mass="33131">MTTLLQRVKSKMFIFAHRKARGLLDGEYGSVFKGRSLDFDDLRAYVPGDEVRDIDWKASARHGSPLIRRYVASRQQDVLLVVDTGRNMAAEALSGEAKKDIAVLALGVLGSLALNHGDPVGLVAGNSGGIRSLPAKSGEAHLERLLRVADDVGVDTAPSAPDALLEYVVRTFRRRMLLFVVADEGTLGPSAERLLKRLRAQHEILWLTIRDADLTAPATSKAPATSAGPETPAAQAPAGGFLRDVVSRAAVVPSVALSADVAAAYYRAQAERDAARAAILRRAGVTEGSVGAGTDVVRALFALLERHRRGG</sequence>
<protein>
    <recommendedName>
        <fullName evidence="1">DUF58 domain-containing protein</fullName>
    </recommendedName>
</protein>
<evidence type="ECO:0000313" key="2">
    <source>
        <dbReference type="EMBL" id="VDC33091.1"/>
    </source>
</evidence>
<dbReference type="RefSeq" id="WP_124093296.1">
    <property type="nucleotide sequence ID" value="NZ_CBCRYA010000026.1"/>
</dbReference>
<evidence type="ECO:0000259" key="1">
    <source>
        <dbReference type="Pfam" id="PF01882"/>
    </source>
</evidence>
<dbReference type="InterPro" id="IPR002881">
    <property type="entry name" value="DUF58"/>
</dbReference>
<dbReference type="PANTHER" id="PTHR33608:SF3">
    <property type="entry name" value="SLR2013 PROTEIN"/>
    <property type="match status" value="1"/>
</dbReference>
<reference evidence="2 3" key="1">
    <citation type="submission" date="2018-11" db="EMBL/GenBank/DDBJ databases">
        <authorList>
            <person name="Criscuolo A."/>
        </authorList>
    </citation>
    <scope>NUCLEOTIDE SEQUENCE [LARGE SCALE GENOMIC DNA]</scope>
    <source>
        <strain evidence="2">AT11b</strain>
    </source>
</reference>
<proteinExistence type="predicted"/>
<gene>
    <name evidence="2" type="ORF">PSET11_03220</name>
</gene>
<dbReference type="EMBL" id="UXAU01000042">
    <property type="protein sequence ID" value="VDC33091.1"/>
    <property type="molecule type" value="Genomic_DNA"/>
</dbReference>
<dbReference type="OrthoDB" id="9776116at2"/>
<name>A0A3P5XED5_9MICC</name>
<evidence type="ECO:0000313" key="3">
    <source>
        <dbReference type="Proteomes" id="UP000280861"/>
    </source>
</evidence>
<dbReference type="AlphaFoldDB" id="A0A3P5XED5"/>